<dbReference type="InterPro" id="IPR012338">
    <property type="entry name" value="Beta-lactam/transpept-like"/>
</dbReference>
<evidence type="ECO:0000256" key="3">
    <source>
        <dbReference type="ARBA" id="ARBA00023136"/>
    </source>
</evidence>
<protein>
    <submittedName>
        <fullName evidence="7">Peptidoglycan glycosyltransferase</fullName>
    </submittedName>
</protein>
<gene>
    <name evidence="7" type="ORF">H6A13_02815</name>
</gene>
<dbReference type="RefSeq" id="WP_204908108.1">
    <property type="nucleotide sequence ID" value="NZ_JACJLV010000006.1"/>
</dbReference>
<reference evidence="7" key="2">
    <citation type="journal article" date="2021" name="Sci. Rep.">
        <title>The distribution of antibiotic resistance genes in chicken gut microbiota commensals.</title>
        <authorList>
            <person name="Juricova H."/>
            <person name="Matiasovicova J."/>
            <person name="Kubasova T."/>
            <person name="Cejkova D."/>
            <person name="Rychlik I."/>
        </authorList>
    </citation>
    <scope>NUCLEOTIDE SEQUENCE</scope>
    <source>
        <strain evidence="7">An420c</strain>
    </source>
</reference>
<evidence type="ECO:0000256" key="1">
    <source>
        <dbReference type="ARBA" id="ARBA00004370"/>
    </source>
</evidence>
<comment type="similarity">
    <text evidence="2">Belongs to the transpeptidase family.</text>
</comment>
<dbReference type="GO" id="GO:0005886">
    <property type="term" value="C:plasma membrane"/>
    <property type="evidence" value="ECO:0007669"/>
    <property type="project" value="TreeGrafter"/>
</dbReference>
<dbReference type="Proteomes" id="UP000713880">
    <property type="component" value="Unassembled WGS sequence"/>
</dbReference>
<keyword evidence="8" id="KW-1185">Reference proteome</keyword>
<dbReference type="Pfam" id="PF03717">
    <property type="entry name" value="PBP_dimer"/>
    <property type="match status" value="1"/>
</dbReference>
<dbReference type="Gene3D" id="3.40.710.10">
    <property type="entry name" value="DD-peptidase/beta-lactamase superfamily"/>
    <property type="match status" value="1"/>
</dbReference>
<feature type="region of interest" description="Disordered" evidence="4">
    <location>
        <begin position="615"/>
        <end position="641"/>
    </location>
</feature>
<evidence type="ECO:0000313" key="7">
    <source>
        <dbReference type="EMBL" id="MBM6826039.1"/>
    </source>
</evidence>
<dbReference type="Gene3D" id="3.90.1310.10">
    <property type="entry name" value="Penicillin-binding protein 2a (Domain 2)"/>
    <property type="match status" value="1"/>
</dbReference>
<proteinExistence type="inferred from homology"/>
<dbReference type="InterPro" id="IPR001460">
    <property type="entry name" value="PCN-bd_Tpept"/>
</dbReference>
<dbReference type="Pfam" id="PF00905">
    <property type="entry name" value="Transpeptidase"/>
    <property type="match status" value="1"/>
</dbReference>
<organism evidence="7 8">
    <name type="scientific">Mordavella massiliensis</name>
    <dbReference type="NCBI Taxonomy" id="1871024"/>
    <lineage>
        <taxon>Bacteria</taxon>
        <taxon>Bacillati</taxon>
        <taxon>Bacillota</taxon>
        <taxon>Clostridia</taxon>
        <taxon>Eubacteriales</taxon>
        <taxon>Clostridiaceae</taxon>
        <taxon>Mordavella</taxon>
    </lineage>
</organism>
<evidence type="ECO:0000259" key="5">
    <source>
        <dbReference type="Pfam" id="PF00905"/>
    </source>
</evidence>
<feature type="domain" description="Penicillin-binding protein transpeptidase" evidence="5">
    <location>
        <begin position="272"/>
        <end position="598"/>
    </location>
</feature>
<sequence>MARRTKNFFRKKFSKNMQKKLVMLFAAIILAFVFLVGRITYINAANGEDYTRIVLDQQQYDSRTIPFKRGDIVDRNGTKMATSERVYNVILDMKTMLSDEDHIEPTIQVLKDCFEIDEQEVRDLMEEKPDSRYNILKKGVDYETYKKFRNIEKDTEKYPDVEGIWLEEDYVRTYPYNTLASDVIGFTVDGNVGSNGIEAAYNSILNGTDGREYGYLDDTSTVEQTVKEAVDGDTVVSTIDLQVQSIVEQHILEFNEQHKNEVSAGEGSKNTAVMVMDPQNGEILAEASYPNYDLNQPRDLTKYYTEEQIDAMSDEEQLEILNSMWNNFCVSDTYEPGSTFKPFTIAAGLETGILKGDENYFCGGMLHVGDHDIHCNNRNGHGAQTLKQSLENSCNVALMEIGEALGAEEFCRYQELFGFGEYTGIDLPGEGDTSGLLYTPENMDPASLATNAFGQNFNVTMTQLAASFCSLINGGNYYEPHVVRQIQDENGNVTENKSPVLLKKTVSEETCEIIKDYMFGVVEEGTGASAAVEGYDIGGKTGTAEKLPRGNGKYLVSFIGYAPQENPEVVVYVVVDEPNVLAQASSGYATELASSIMEDIFPYLGITKSADAAETDETADLTGTGEETDLTGTDETGIVLN</sequence>
<evidence type="ECO:0000259" key="6">
    <source>
        <dbReference type="Pfam" id="PF03717"/>
    </source>
</evidence>
<feature type="compositionally biased region" description="Low complexity" evidence="4">
    <location>
        <begin position="620"/>
        <end position="641"/>
    </location>
</feature>
<dbReference type="InterPro" id="IPR050515">
    <property type="entry name" value="Beta-lactam/transpept"/>
</dbReference>
<dbReference type="SUPFAM" id="SSF56519">
    <property type="entry name" value="Penicillin binding protein dimerisation domain"/>
    <property type="match status" value="1"/>
</dbReference>
<dbReference type="PANTHER" id="PTHR30627">
    <property type="entry name" value="PEPTIDOGLYCAN D,D-TRANSPEPTIDASE"/>
    <property type="match status" value="1"/>
</dbReference>
<dbReference type="SUPFAM" id="SSF56601">
    <property type="entry name" value="beta-lactamase/transpeptidase-like"/>
    <property type="match status" value="1"/>
</dbReference>
<keyword evidence="3" id="KW-0472">Membrane</keyword>
<reference evidence="7" key="1">
    <citation type="submission" date="2020-08" db="EMBL/GenBank/DDBJ databases">
        <authorList>
            <person name="Cejkova D."/>
            <person name="Kubasova T."/>
            <person name="Jahodarova E."/>
            <person name="Rychlik I."/>
        </authorList>
    </citation>
    <scope>NUCLEOTIDE SEQUENCE</scope>
    <source>
        <strain evidence="7">An420c</strain>
    </source>
</reference>
<dbReference type="GO" id="GO:0008658">
    <property type="term" value="F:penicillin binding"/>
    <property type="evidence" value="ECO:0007669"/>
    <property type="project" value="InterPro"/>
</dbReference>
<dbReference type="GO" id="GO:0071555">
    <property type="term" value="P:cell wall organization"/>
    <property type="evidence" value="ECO:0007669"/>
    <property type="project" value="TreeGrafter"/>
</dbReference>
<dbReference type="PANTHER" id="PTHR30627:SF1">
    <property type="entry name" value="PEPTIDOGLYCAN D,D-TRANSPEPTIDASE FTSI"/>
    <property type="match status" value="1"/>
</dbReference>
<dbReference type="InterPro" id="IPR005311">
    <property type="entry name" value="PBP_dimer"/>
</dbReference>
<evidence type="ECO:0000256" key="2">
    <source>
        <dbReference type="ARBA" id="ARBA00007171"/>
    </source>
</evidence>
<accession>A0A938X0W0</accession>
<evidence type="ECO:0000256" key="4">
    <source>
        <dbReference type="SAM" id="MobiDB-lite"/>
    </source>
</evidence>
<evidence type="ECO:0000313" key="8">
    <source>
        <dbReference type="Proteomes" id="UP000713880"/>
    </source>
</evidence>
<feature type="domain" description="Penicillin-binding protein dimerisation" evidence="6">
    <location>
        <begin position="65"/>
        <end position="220"/>
    </location>
</feature>
<dbReference type="InterPro" id="IPR036138">
    <property type="entry name" value="PBP_dimer_sf"/>
</dbReference>
<dbReference type="EMBL" id="JACJLV010000006">
    <property type="protein sequence ID" value="MBM6826039.1"/>
    <property type="molecule type" value="Genomic_DNA"/>
</dbReference>
<comment type="subcellular location">
    <subcellularLocation>
        <location evidence="1">Membrane</location>
    </subcellularLocation>
</comment>
<name>A0A938X0W0_9CLOT</name>
<comment type="caution">
    <text evidence="7">The sequence shown here is derived from an EMBL/GenBank/DDBJ whole genome shotgun (WGS) entry which is preliminary data.</text>
</comment>
<dbReference type="AlphaFoldDB" id="A0A938X0W0"/>